<feature type="non-terminal residue" evidence="1">
    <location>
        <position position="113"/>
    </location>
</feature>
<evidence type="ECO:0000313" key="1">
    <source>
        <dbReference type="EMBL" id="GFT95020.1"/>
    </source>
</evidence>
<keyword evidence="2" id="KW-1185">Reference proteome</keyword>
<dbReference type="AlphaFoldDB" id="A0A8X6Q014"/>
<comment type="caution">
    <text evidence="1">The sequence shown here is derived from an EMBL/GenBank/DDBJ whole genome shotgun (WGS) entry which is preliminary data.</text>
</comment>
<accession>A0A8X6Q014</accession>
<proteinExistence type="predicted"/>
<evidence type="ECO:0008006" key="3">
    <source>
        <dbReference type="Google" id="ProtNLM"/>
    </source>
</evidence>
<dbReference type="OrthoDB" id="10693938at2759"/>
<dbReference type="Proteomes" id="UP000887013">
    <property type="component" value="Unassembled WGS sequence"/>
</dbReference>
<evidence type="ECO:0000313" key="2">
    <source>
        <dbReference type="Proteomes" id="UP000887013"/>
    </source>
</evidence>
<protein>
    <recommendedName>
        <fullName evidence="3">Peptidase A2 domain-containing protein</fullName>
    </recommendedName>
</protein>
<dbReference type="InterPro" id="IPR021109">
    <property type="entry name" value="Peptidase_aspartic_dom_sf"/>
</dbReference>
<gene>
    <name evidence="1" type="primary">AVEN_89145_1</name>
    <name evidence="1" type="ORF">NPIL_354051</name>
</gene>
<name>A0A8X6Q014_NEPPI</name>
<sequence>MDTGSSISLILEDLSTKIVDQQRFSKKCIVLSGIGKSQVLMKGSFEHNFIIDEDHYSLTGHVVPIKHLNFEAVIGADILKQASLNFTQNGIEFHKHEEKSWLVQISELQIKDE</sequence>
<dbReference type="Gene3D" id="2.40.70.10">
    <property type="entry name" value="Acid Proteases"/>
    <property type="match status" value="1"/>
</dbReference>
<dbReference type="EMBL" id="BMAW01121654">
    <property type="protein sequence ID" value="GFT95020.1"/>
    <property type="molecule type" value="Genomic_DNA"/>
</dbReference>
<organism evidence="1 2">
    <name type="scientific">Nephila pilipes</name>
    <name type="common">Giant wood spider</name>
    <name type="synonym">Nephila maculata</name>
    <dbReference type="NCBI Taxonomy" id="299642"/>
    <lineage>
        <taxon>Eukaryota</taxon>
        <taxon>Metazoa</taxon>
        <taxon>Ecdysozoa</taxon>
        <taxon>Arthropoda</taxon>
        <taxon>Chelicerata</taxon>
        <taxon>Arachnida</taxon>
        <taxon>Araneae</taxon>
        <taxon>Araneomorphae</taxon>
        <taxon>Entelegynae</taxon>
        <taxon>Araneoidea</taxon>
        <taxon>Nephilidae</taxon>
        <taxon>Nephila</taxon>
    </lineage>
</organism>
<reference evidence="1" key="1">
    <citation type="submission" date="2020-08" db="EMBL/GenBank/DDBJ databases">
        <title>Multicomponent nature underlies the extraordinary mechanical properties of spider dragline silk.</title>
        <authorList>
            <person name="Kono N."/>
            <person name="Nakamura H."/>
            <person name="Mori M."/>
            <person name="Yoshida Y."/>
            <person name="Ohtoshi R."/>
            <person name="Malay A.D."/>
            <person name="Moran D.A.P."/>
            <person name="Tomita M."/>
            <person name="Numata K."/>
            <person name="Arakawa K."/>
        </authorList>
    </citation>
    <scope>NUCLEOTIDE SEQUENCE</scope>
</reference>